<dbReference type="GO" id="GO:0015031">
    <property type="term" value="P:protein transport"/>
    <property type="evidence" value="ECO:0007669"/>
    <property type="project" value="UniProtKB-KW"/>
</dbReference>
<dbReference type="InterPro" id="IPR008635">
    <property type="entry name" value="Coiled_stalk_dom"/>
</dbReference>
<reference evidence="13 14" key="1">
    <citation type="submission" date="2009-10" db="EMBL/GenBank/DDBJ databases">
        <authorList>
            <person name="Weinstock G."/>
            <person name="Sodergren E."/>
            <person name="Clifton S."/>
            <person name="Fulton L."/>
            <person name="Fulton B."/>
            <person name="Courtney L."/>
            <person name="Fronick C."/>
            <person name="Harrison M."/>
            <person name="Strong C."/>
            <person name="Farmer C."/>
            <person name="Delahaunty K."/>
            <person name="Markovic C."/>
            <person name="Hall O."/>
            <person name="Minx P."/>
            <person name="Tomlinson C."/>
            <person name="Mitreva M."/>
            <person name="Nelson J."/>
            <person name="Hou S."/>
            <person name="Wollam A."/>
            <person name="Pepin K.H."/>
            <person name="Johnson M."/>
            <person name="Bhonagiri V."/>
            <person name="Nash W.E."/>
            <person name="Warren W."/>
            <person name="Chinwalla A."/>
            <person name="Mardis E.R."/>
            <person name="Wilson R.K."/>
        </authorList>
    </citation>
    <scope>NUCLEOTIDE SEQUENCE [LARGE SCALE GENOMIC DNA]</scope>
    <source>
        <strain evidence="13 14">ATCC 14685</strain>
    </source>
</reference>
<evidence type="ECO:0000256" key="3">
    <source>
        <dbReference type="ARBA" id="ARBA00005848"/>
    </source>
</evidence>
<evidence type="ECO:0000256" key="10">
    <source>
        <dbReference type="ARBA" id="ARBA00023237"/>
    </source>
</evidence>
<dbReference type="Proteomes" id="UP000003294">
    <property type="component" value="Unassembled WGS sequence"/>
</dbReference>
<dbReference type="Pfam" id="PF05662">
    <property type="entry name" value="YadA_stalk"/>
    <property type="match status" value="1"/>
</dbReference>
<feature type="domain" description="Trimeric autotransporter adhesin YadA-like C-terminal membrane anchor" evidence="11">
    <location>
        <begin position="109"/>
        <end position="168"/>
    </location>
</feature>
<proteinExistence type="inferred from homology"/>
<gene>
    <name evidence="13" type="ORF">NEICINOT_04783</name>
</gene>
<dbReference type="STRING" id="546262.NEICINOT_04783"/>
<evidence type="ECO:0000256" key="9">
    <source>
        <dbReference type="ARBA" id="ARBA00023136"/>
    </source>
</evidence>
<dbReference type="AlphaFoldDB" id="D0W533"/>
<evidence type="ECO:0000256" key="7">
    <source>
        <dbReference type="ARBA" id="ARBA00022729"/>
    </source>
</evidence>
<keyword evidence="7" id="KW-0732">Signal</keyword>
<name>D0W533_NEICI</name>
<keyword evidence="4" id="KW-0813">Transport</keyword>
<comment type="caution">
    <text evidence="13">The sequence shown here is derived from an EMBL/GenBank/DDBJ whole genome shotgun (WGS) entry which is preliminary data.</text>
</comment>
<feature type="domain" description="Trimeric autotransporter adhesin YadA-like stalk" evidence="12">
    <location>
        <begin position="51"/>
        <end position="92"/>
    </location>
</feature>
<evidence type="ECO:0000256" key="4">
    <source>
        <dbReference type="ARBA" id="ARBA00022448"/>
    </source>
</evidence>
<keyword evidence="6" id="KW-0812">Transmembrane</keyword>
<keyword evidence="8" id="KW-0653">Protein transport</keyword>
<comment type="subcellular location">
    <subcellularLocation>
        <location evidence="2">Cell outer membrane</location>
    </subcellularLocation>
    <subcellularLocation>
        <location evidence="1">Cell surface</location>
    </subcellularLocation>
</comment>
<dbReference type="Gene3D" id="2.150.10.10">
    <property type="entry name" value="Serralysin-like metalloprotease, C-terminal"/>
    <property type="match status" value="1"/>
</dbReference>
<accession>D0W533</accession>
<dbReference type="InterPro" id="IPR011049">
    <property type="entry name" value="Serralysin-like_metalloprot_C"/>
</dbReference>
<organism evidence="13 14">
    <name type="scientific">Neisseria cinerea ATCC 14685</name>
    <dbReference type="NCBI Taxonomy" id="546262"/>
    <lineage>
        <taxon>Bacteria</taxon>
        <taxon>Pseudomonadati</taxon>
        <taxon>Pseudomonadota</taxon>
        <taxon>Betaproteobacteria</taxon>
        <taxon>Neisseriales</taxon>
        <taxon>Neisseriaceae</taxon>
        <taxon>Neisseria</taxon>
    </lineage>
</organism>
<evidence type="ECO:0000256" key="1">
    <source>
        <dbReference type="ARBA" id="ARBA00004241"/>
    </source>
</evidence>
<evidence type="ECO:0000259" key="11">
    <source>
        <dbReference type="Pfam" id="PF03895"/>
    </source>
</evidence>
<dbReference type="GO" id="GO:0009986">
    <property type="term" value="C:cell surface"/>
    <property type="evidence" value="ECO:0007669"/>
    <property type="project" value="UniProtKB-SubCell"/>
</dbReference>
<dbReference type="eggNOG" id="COG5295">
    <property type="taxonomic scope" value="Bacteria"/>
</dbReference>
<evidence type="ECO:0000256" key="8">
    <source>
        <dbReference type="ARBA" id="ARBA00022927"/>
    </source>
</evidence>
<dbReference type="EMBL" id="ACDY02000011">
    <property type="protein sequence ID" value="EEZ71155.1"/>
    <property type="molecule type" value="Genomic_DNA"/>
</dbReference>
<dbReference type="Gene3D" id="3.30.1300.30">
    <property type="entry name" value="GSPII I/J protein-like"/>
    <property type="match status" value="1"/>
</dbReference>
<comment type="similarity">
    <text evidence="3">Belongs to the autotransporter-2 (AT-2) (TC 1.B.40) family.</text>
</comment>
<protein>
    <submittedName>
        <fullName evidence="13">YadA-like domain protein</fullName>
    </submittedName>
</protein>
<dbReference type="InterPro" id="IPR045584">
    <property type="entry name" value="Pilin-like"/>
</dbReference>
<dbReference type="SUPFAM" id="SSF54523">
    <property type="entry name" value="Pili subunits"/>
    <property type="match status" value="1"/>
</dbReference>
<dbReference type="GO" id="GO:0009279">
    <property type="term" value="C:cell outer membrane"/>
    <property type="evidence" value="ECO:0007669"/>
    <property type="project" value="UniProtKB-SubCell"/>
</dbReference>
<keyword evidence="10" id="KW-0998">Cell outer membrane</keyword>
<evidence type="ECO:0000259" key="12">
    <source>
        <dbReference type="Pfam" id="PF05662"/>
    </source>
</evidence>
<evidence type="ECO:0000256" key="2">
    <source>
        <dbReference type="ARBA" id="ARBA00004442"/>
    </source>
</evidence>
<evidence type="ECO:0000313" key="14">
    <source>
        <dbReference type="Proteomes" id="UP000003294"/>
    </source>
</evidence>
<keyword evidence="9" id="KW-0472">Membrane</keyword>
<evidence type="ECO:0000313" key="13">
    <source>
        <dbReference type="EMBL" id="EEZ71155.1"/>
    </source>
</evidence>
<keyword evidence="5" id="KW-1134">Transmembrane beta strand</keyword>
<sequence length="168" mass="17292">MGVKTKKNGGIIVDKDGLSVDLPFTRTEGPDGTMVTFKGNPAVDRPNGEVRIGGVAAGMVTPTSTDAVNGSQLYAVGSRVDRLQDKVDKLGKRADAGVAGALATANLLQPHHPGQSVATAAVGNHNGQTAIAVGYATMSDNGKYGMRFSFGANTQRDVSLGAGLGYFW</sequence>
<dbReference type="Pfam" id="PF03895">
    <property type="entry name" value="YadA_anchor"/>
    <property type="match status" value="1"/>
</dbReference>
<evidence type="ECO:0000256" key="5">
    <source>
        <dbReference type="ARBA" id="ARBA00022452"/>
    </source>
</evidence>
<dbReference type="InterPro" id="IPR005594">
    <property type="entry name" value="YadA_C"/>
</dbReference>
<evidence type="ECO:0000256" key="6">
    <source>
        <dbReference type="ARBA" id="ARBA00022692"/>
    </source>
</evidence>
<dbReference type="SUPFAM" id="SSF101967">
    <property type="entry name" value="Adhesin YadA, collagen-binding domain"/>
    <property type="match status" value="1"/>
</dbReference>